<feature type="region of interest" description="Disordered" evidence="1">
    <location>
        <begin position="199"/>
        <end position="252"/>
    </location>
</feature>
<feature type="compositionally biased region" description="Low complexity" evidence="1">
    <location>
        <begin position="199"/>
        <end position="210"/>
    </location>
</feature>
<dbReference type="Proteomes" id="UP001151760">
    <property type="component" value="Unassembled WGS sequence"/>
</dbReference>
<comment type="caution">
    <text evidence="2">The sequence shown here is derived from an EMBL/GenBank/DDBJ whole genome shotgun (WGS) entry which is preliminary data.</text>
</comment>
<feature type="compositionally biased region" description="Basic and acidic residues" evidence="1">
    <location>
        <begin position="117"/>
        <end position="128"/>
    </location>
</feature>
<keyword evidence="3" id="KW-1185">Reference proteome</keyword>
<feature type="compositionally biased region" description="Low complexity" evidence="1">
    <location>
        <begin position="129"/>
        <end position="142"/>
    </location>
</feature>
<feature type="region of interest" description="Disordered" evidence="1">
    <location>
        <begin position="43"/>
        <end position="65"/>
    </location>
</feature>
<feature type="region of interest" description="Disordered" evidence="1">
    <location>
        <begin position="117"/>
        <end position="145"/>
    </location>
</feature>
<proteinExistence type="predicted"/>
<accession>A0ABQ5EYL5</accession>
<sequence>MSTRSTSNDLVSPLSNPESVIRHRRRNLGDPSLLLNFEEINMNHNNVQGPPPVGPPPQNHNGPPGLDLQNPAPDLRTMEELLTLRHHDTINAAAGGTFMKRRPKECYDLIKNMTAHHNDWDTSSHRGESSSSTTSSSSKIASLDPDLNEVSIPRVVGDNDLGDHTCPVYYTYVKLQSIPNPREEIKAITTRSGNILVGPSVPLPPLSSSSKEVERDPEMITDQLPPSLVSKSSELPKQNPHQPPIPYPSRLNKEKLQDKSDIQVHKFLQMFKKRHFNISLAEL</sequence>
<evidence type="ECO:0000313" key="2">
    <source>
        <dbReference type="EMBL" id="GJT55883.1"/>
    </source>
</evidence>
<evidence type="ECO:0000313" key="3">
    <source>
        <dbReference type="Proteomes" id="UP001151760"/>
    </source>
</evidence>
<dbReference type="EMBL" id="BQNB010016796">
    <property type="protein sequence ID" value="GJT55883.1"/>
    <property type="molecule type" value="Genomic_DNA"/>
</dbReference>
<feature type="compositionally biased region" description="Polar residues" evidence="1">
    <location>
        <begin position="229"/>
        <end position="240"/>
    </location>
</feature>
<evidence type="ECO:0008006" key="4">
    <source>
        <dbReference type="Google" id="ProtNLM"/>
    </source>
</evidence>
<reference evidence="2" key="1">
    <citation type="journal article" date="2022" name="Int. J. Mol. Sci.">
        <title>Draft Genome of Tanacetum Coccineum: Genomic Comparison of Closely Related Tanacetum-Family Plants.</title>
        <authorList>
            <person name="Yamashiro T."/>
            <person name="Shiraishi A."/>
            <person name="Nakayama K."/>
            <person name="Satake H."/>
        </authorList>
    </citation>
    <scope>NUCLEOTIDE SEQUENCE</scope>
</reference>
<feature type="compositionally biased region" description="Pro residues" evidence="1">
    <location>
        <begin position="49"/>
        <end position="58"/>
    </location>
</feature>
<evidence type="ECO:0000256" key="1">
    <source>
        <dbReference type="SAM" id="MobiDB-lite"/>
    </source>
</evidence>
<protein>
    <recommendedName>
        <fullName evidence="4">Reverse transcriptase domain-containing protein</fullName>
    </recommendedName>
</protein>
<gene>
    <name evidence="2" type="ORF">Tco_0990937</name>
</gene>
<organism evidence="2 3">
    <name type="scientific">Tanacetum coccineum</name>
    <dbReference type="NCBI Taxonomy" id="301880"/>
    <lineage>
        <taxon>Eukaryota</taxon>
        <taxon>Viridiplantae</taxon>
        <taxon>Streptophyta</taxon>
        <taxon>Embryophyta</taxon>
        <taxon>Tracheophyta</taxon>
        <taxon>Spermatophyta</taxon>
        <taxon>Magnoliopsida</taxon>
        <taxon>eudicotyledons</taxon>
        <taxon>Gunneridae</taxon>
        <taxon>Pentapetalae</taxon>
        <taxon>asterids</taxon>
        <taxon>campanulids</taxon>
        <taxon>Asterales</taxon>
        <taxon>Asteraceae</taxon>
        <taxon>Asteroideae</taxon>
        <taxon>Anthemideae</taxon>
        <taxon>Anthemidinae</taxon>
        <taxon>Tanacetum</taxon>
    </lineage>
</organism>
<reference evidence="2" key="2">
    <citation type="submission" date="2022-01" db="EMBL/GenBank/DDBJ databases">
        <authorList>
            <person name="Yamashiro T."/>
            <person name="Shiraishi A."/>
            <person name="Satake H."/>
            <person name="Nakayama K."/>
        </authorList>
    </citation>
    <scope>NUCLEOTIDE SEQUENCE</scope>
</reference>
<name>A0ABQ5EYL5_9ASTR</name>